<feature type="region of interest" description="Disordered" evidence="1">
    <location>
        <begin position="215"/>
        <end position="246"/>
    </location>
</feature>
<name>A0AAE0HSW4_9PEZI</name>
<protein>
    <submittedName>
        <fullName evidence="3">Uncharacterized protein</fullName>
    </submittedName>
</protein>
<organism evidence="3 4">
    <name type="scientific">Apodospora peruviana</name>
    <dbReference type="NCBI Taxonomy" id="516989"/>
    <lineage>
        <taxon>Eukaryota</taxon>
        <taxon>Fungi</taxon>
        <taxon>Dikarya</taxon>
        <taxon>Ascomycota</taxon>
        <taxon>Pezizomycotina</taxon>
        <taxon>Sordariomycetes</taxon>
        <taxon>Sordariomycetidae</taxon>
        <taxon>Sordariales</taxon>
        <taxon>Lasiosphaeriaceae</taxon>
        <taxon>Apodospora</taxon>
    </lineage>
</organism>
<proteinExistence type="predicted"/>
<feature type="transmembrane region" description="Helical" evidence="2">
    <location>
        <begin position="43"/>
        <end position="66"/>
    </location>
</feature>
<reference evidence="3" key="1">
    <citation type="journal article" date="2023" name="Mol. Phylogenet. Evol.">
        <title>Genome-scale phylogeny and comparative genomics of the fungal order Sordariales.</title>
        <authorList>
            <person name="Hensen N."/>
            <person name="Bonometti L."/>
            <person name="Westerberg I."/>
            <person name="Brannstrom I.O."/>
            <person name="Guillou S."/>
            <person name="Cros-Aarteil S."/>
            <person name="Calhoun S."/>
            <person name="Haridas S."/>
            <person name="Kuo A."/>
            <person name="Mondo S."/>
            <person name="Pangilinan J."/>
            <person name="Riley R."/>
            <person name="LaButti K."/>
            <person name="Andreopoulos B."/>
            <person name="Lipzen A."/>
            <person name="Chen C."/>
            <person name="Yan M."/>
            <person name="Daum C."/>
            <person name="Ng V."/>
            <person name="Clum A."/>
            <person name="Steindorff A."/>
            <person name="Ohm R.A."/>
            <person name="Martin F."/>
            <person name="Silar P."/>
            <person name="Natvig D.O."/>
            <person name="Lalanne C."/>
            <person name="Gautier V."/>
            <person name="Ament-Velasquez S.L."/>
            <person name="Kruys A."/>
            <person name="Hutchinson M.I."/>
            <person name="Powell A.J."/>
            <person name="Barry K."/>
            <person name="Miller A.N."/>
            <person name="Grigoriev I.V."/>
            <person name="Debuchy R."/>
            <person name="Gladieux P."/>
            <person name="Hiltunen Thoren M."/>
            <person name="Johannesson H."/>
        </authorList>
    </citation>
    <scope>NUCLEOTIDE SEQUENCE</scope>
    <source>
        <strain evidence="3">CBS 118394</strain>
    </source>
</reference>
<evidence type="ECO:0000313" key="3">
    <source>
        <dbReference type="EMBL" id="KAK3312265.1"/>
    </source>
</evidence>
<gene>
    <name evidence="3" type="ORF">B0H66DRAFT_608547</name>
</gene>
<evidence type="ECO:0000256" key="2">
    <source>
        <dbReference type="SAM" id="Phobius"/>
    </source>
</evidence>
<feature type="compositionally biased region" description="Low complexity" evidence="1">
    <location>
        <begin position="167"/>
        <end position="176"/>
    </location>
</feature>
<keyword evidence="2" id="KW-0812">Transmembrane</keyword>
<feature type="region of interest" description="Disordered" evidence="1">
    <location>
        <begin position="11"/>
        <end position="32"/>
    </location>
</feature>
<feature type="region of interest" description="Disordered" evidence="1">
    <location>
        <begin position="161"/>
        <end position="185"/>
    </location>
</feature>
<evidence type="ECO:0000256" key="1">
    <source>
        <dbReference type="SAM" id="MobiDB-lite"/>
    </source>
</evidence>
<dbReference type="EMBL" id="JAUEDM010000009">
    <property type="protein sequence ID" value="KAK3312265.1"/>
    <property type="molecule type" value="Genomic_DNA"/>
</dbReference>
<reference evidence="3" key="2">
    <citation type="submission" date="2023-06" db="EMBL/GenBank/DDBJ databases">
        <authorList>
            <consortium name="Lawrence Berkeley National Laboratory"/>
            <person name="Haridas S."/>
            <person name="Hensen N."/>
            <person name="Bonometti L."/>
            <person name="Westerberg I."/>
            <person name="Brannstrom I.O."/>
            <person name="Guillou S."/>
            <person name="Cros-Aarteil S."/>
            <person name="Calhoun S."/>
            <person name="Kuo A."/>
            <person name="Mondo S."/>
            <person name="Pangilinan J."/>
            <person name="Riley R."/>
            <person name="Labutti K."/>
            <person name="Andreopoulos B."/>
            <person name="Lipzen A."/>
            <person name="Chen C."/>
            <person name="Yanf M."/>
            <person name="Daum C."/>
            <person name="Ng V."/>
            <person name="Clum A."/>
            <person name="Steindorff A."/>
            <person name="Ohm R."/>
            <person name="Martin F."/>
            <person name="Silar P."/>
            <person name="Natvig D."/>
            <person name="Lalanne C."/>
            <person name="Gautier V."/>
            <person name="Ament-Velasquez S.L."/>
            <person name="Kruys A."/>
            <person name="Hutchinson M.I."/>
            <person name="Powell A.J."/>
            <person name="Barry K."/>
            <person name="Miller A.N."/>
            <person name="Grigoriev I.V."/>
            <person name="Debuchy R."/>
            <person name="Gladieux P."/>
            <person name="Thoren M.H."/>
            <person name="Johannesson H."/>
        </authorList>
    </citation>
    <scope>NUCLEOTIDE SEQUENCE</scope>
    <source>
        <strain evidence="3">CBS 118394</strain>
    </source>
</reference>
<sequence length="246" mass="26015">MPLLTTRQGAPPYFVEGSGPGPDFDRYGNTSTEETDQKLTFNAGAIVGLVAGLIAMITLITALCCLCRRRQLRKRELKRLRLLYGGGNHDATRDSYYYMSETEAPMPMKLQTAGTAHQGRASVVSVGPRGQLIFSHTVGYGLASSENLGHGGLVSPQTVGAIPPPSYEEASAAASPTQLTHSATSPISPAHVATHCQSTSHHGRYHSEVSDISDVEEETEFTHPTITDGDSRAGGSGNNAGAGFKS</sequence>
<keyword evidence="4" id="KW-1185">Reference proteome</keyword>
<dbReference type="AlphaFoldDB" id="A0AAE0HSW4"/>
<dbReference type="Proteomes" id="UP001283341">
    <property type="component" value="Unassembled WGS sequence"/>
</dbReference>
<comment type="caution">
    <text evidence="3">The sequence shown here is derived from an EMBL/GenBank/DDBJ whole genome shotgun (WGS) entry which is preliminary data.</text>
</comment>
<keyword evidence="2" id="KW-0472">Membrane</keyword>
<evidence type="ECO:0000313" key="4">
    <source>
        <dbReference type="Proteomes" id="UP001283341"/>
    </source>
</evidence>
<keyword evidence="2" id="KW-1133">Transmembrane helix</keyword>
<accession>A0AAE0HSW4</accession>